<dbReference type="Proteomes" id="UP000326939">
    <property type="component" value="Chromosome 6"/>
</dbReference>
<accession>A0A5N5MH12</accession>
<sequence length="191" mass="21891">MMMAAAAAVRRGASEAYFIGSHIQRCLMKITGLLTVMEFKKEKLVKGVRKSYRFNDNQNLDKMLHVHKTSVPLEREKHRSLKLIARRYMRPDFLIDLVAALPLPQPSGIHLFKAGDKVWSLNPNLVTKNMRLDMIVIWFVIRLYLIFPSSSEIIKATRVVTETAWAGAAYNLLLYMLASHARNASLNREIH</sequence>
<keyword evidence="1" id="KW-0813">Transport</keyword>
<evidence type="ECO:0000313" key="3">
    <source>
        <dbReference type="Proteomes" id="UP000326939"/>
    </source>
</evidence>
<proteinExistence type="predicted"/>
<reference evidence="3" key="1">
    <citation type="journal article" date="2019" name="Gigascience">
        <title>De novo genome assembly of the endangered Acer yangbiense, a plant species with extremely small populations endemic to Yunnan Province, China.</title>
        <authorList>
            <person name="Yang J."/>
            <person name="Wariss H.M."/>
            <person name="Tao L."/>
            <person name="Zhang R."/>
            <person name="Yun Q."/>
            <person name="Hollingsworth P."/>
            <person name="Dao Z."/>
            <person name="Luo G."/>
            <person name="Guo H."/>
            <person name="Ma Y."/>
            <person name="Sun W."/>
        </authorList>
    </citation>
    <scope>NUCLEOTIDE SEQUENCE [LARGE SCALE GENOMIC DNA]</scope>
    <source>
        <strain evidence="3">cv. br00</strain>
    </source>
</reference>
<organism evidence="2 3">
    <name type="scientific">Salix brachista</name>
    <dbReference type="NCBI Taxonomy" id="2182728"/>
    <lineage>
        <taxon>Eukaryota</taxon>
        <taxon>Viridiplantae</taxon>
        <taxon>Streptophyta</taxon>
        <taxon>Embryophyta</taxon>
        <taxon>Tracheophyta</taxon>
        <taxon>Spermatophyta</taxon>
        <taxon>Magnoliopsida</taxon>
        <taxon>eudicotyledons</taxon>
        <taxon>Gunneridae</taxon>
        <taxon>Pentapetalae</taxon>
        <taxon>rosids</taxon>
        <taxon>fabids</taxon>
        <taxon>Malpighiales</taxon>
        <taxon>Salicaceae</taxon>
        <taxon>Saliceae</taxon>
        <taxon>Salix</taxon>
    </lineage>
</organism>
<evidence type="ECO:0000256" key="1">
    <source>
        <dbReference type="ARBA" id="ARBA00023303"/>
    </source>
</evidence>
<dbReference type="GO" id="GO:0016020">
    <property type="term" value="C:membrane"/>
    <property type="evidence" value="ECO:0007669"/>
    <property type="project" value="UniProtKB-SubCell"/>
</dbReference>
<keyword evidence="1" id="KW-0406">Ion transport</keyword>
<dbReference type="EMBL" id="VDCV01000006">
    <property type="protein sequence ID" value="KAB5553456.1"/>
    <property type="molecule type" value="Genomic_DNA"/>
</dbReference>
<comment type="caution">
    <text evidence="2">The sequence shown here is derived from an EMBL/GenBank/DDBJ whole genome shotgun (WGS) entry which is preliminary data.</text>
</comment>
<name>A0A5N5MH12_9ROSI</name>
<keyword evidence="1" id="KW-0407">Ion channel</keyword>
<evidence type="ECO:0000313" key="2">
    <source>
        <dbReference type="EMBL" id="KAB5553456.1"/>
    </source>
</evidence>
<dbReference type="PANTHER" id="PTHR45651:SF9">
    <property type="entry name" value="CYCLIC NUCLEOTIDE-GATED ION CHANNEL 14-RELATED"/>
    <property type="match status" value="1"/>
</dbReference>
<protein>
    <submittedName>
        <fullName evidence="2">Uncharacterized protein</fullName>
    </submittedName>
</protein>
<dbReference type="AlphaFoldDB" id="A0A5N5MH12"/>
<gene>
    <name evidence="2" type="ORF">DKX38_010767</name>
</gene>
<keyword evidence="3" id="KW-1185">Reference proteome</keyword>
<dbReference type="PANTHER" id="PTHR45651">
    <property type="entry name" value="CYCLIC NUCLEOTIDE-GATED ION CHANNEL 15-RELATED-RELATED"/>
    <property type="match status" value="1"/>
</dbReference>
<dbReference type="GO" id="GO:0034220">
    <property type="term" value="P:monoatomic ion transmembrane transport"/>
    <property type="evidence" value="ECO:0007669"/>
    <property type="project" value="UniProtKB-KW"/>
</dbReference>